<keyword evidence="5 6" id="KW-0961">Cell wall biogenesis/degradation</keyword>
<dbReference type="Gene3D" id="2.40.440.10">
    <property type="entry name" value="L,D-transpeptidase catalytic domain-like"/>
    <property type="match status" value="1"/>
</dbReference>
<dbReference type="AlphaFoldDB" id="A0A3S0GCB7"/>
<name>A0A3S0GCB7_9ENTE</name>
<dbReference type="PANTHER" id="PTHR30582:SF33">
    <property type="entry name" value="EXPORTED PROTEIN"/>
    <property type="match status" value="1"/>
</dbReference>
<evidence type="ECO:0000256" key="5">
    <source>
        <dbReference type="ARBA" id="ARBA00023316"/>
    </source>
</evidence>
<keyword evidence="7" id="KW-0472">Membrane</keyword>
<feature type="transmembrane region" description="Helical" evidence="7">
    <location>
        <begin position="20"/>
        <end position="40"/>
    </location>
</feature>
<keyword evidence="3 6" id="KW-0133">Cell shape</keyword>
<dbReference type="InterPro" id="IPR005490">
    <property type="entry name" value="LD_TPept_cat_dom"/>
</dbReference>
<dbReference type="Gene3D" id="3.10.20.800">
    <property type="match status" value="1"/>
</dbReference>
<dbReference type="InterPro" id="IPR038054">
    <property type="entry name" value="LD_TPept-like_central_sf"/>
</dbReference>
<comment type="caution">
    <text evidence="9">The sequence shown here is derived from an EMBL/GenBank/DDBJ whole genome shotgun (WGS) entry which is preliminary data.</text>
</comment>
<keyword evidence="10" id="KW-1185">Reference proteome</keyword>
<evidence type="ECO:0000256" key="2">
    <source>
        <dbReference type="ARBA" id="ARBA00022679"/>
    </source>
</evidence>
<dbReference type="InterPro" id="IPR050979">
    <property type="entry name" value="LD-transpeptidase"/>
</dbReference>
<accession>A0A3S0GCB7</accession>
<dbReference type="Proteomes" id="UP000277864">
    <property type="component" value="Unassembled WGS sequence"/>
</dbReference>
<dbReference type="Pfam" id="PF12229">
    <property type="entry name" value="PG_binding_4"/>
    <property type="match status" value="2"/>
</dbReference>
<keyword evidence="4 6" id="KW-0573">Peptidoglycan synthesis</keyword>
<evidence type="ECO:0000256" key="4">
    <source>
        <dbReference type="ARBA" id="ARBA00022984"/>
    </source>
</evidence>
<protein>
    <recommendedName>
        <fullName evidence="8">L,D-TPase catalytic domain-containing protein</fullName>
    </recommendedName>
</protein>
<keyword evidence="7" id="KW-1133">Transmembrane helix</keyword>
<dbReference type="UniPathway" id="UPA00219"/>
<evidence type="ECO:0000256" key="6">
    <source>
        <dbReference type="PROSITE-ProRule" id="PRU01373"/>
    </source>
</evidence>
<dbReference type="SUPFAM" id="SSF141523">
    <property type="entry name" value="L,D-transpeptidase catalytic domain-like"/>
    <property type="match status" value="1"/>
</dbReference>
<dbReference type="CDD" id="cd16913">
    <property type="entry name" value="YkuD_like"/>
    <property type="match status" value="1"/>
</dbReference>
<feature type="domain" description="L,D-TPase catalytic" evidence="8">
    <location>
        <begin position="351"/>
        <end position="474"/>
    </location>
</feature>
<gene>
    <name evidence="9" type="ORF">C7P63_10170</name>
</gene>
<dbReference type="PROSITE" id="PS52029">
    <property type="entry name" value="LD_TPASE"/>
    <property type="match status" value="1"/>
</dbReference>
<evidence type="ECO:0000256" key="1">
    <source>
        <dbReference type="ARBA" id="ARBA00004752"/>
    </source>
</evidence>
<dbReference type="GO" id="GO:0016740">
    <property type="term" value="F:transferase activity"/>
    <property type="evidence" value="ECO:0007669"/>
    <property type="project" value="UniProtKB-KW"/>
</dbReference>
<comment type="pathway">
    <text evidence="1 6">Cell wall biogenesis; peptidoglycan biosynthesis.</text>
</comment>
<organism evidence="9 10">
    <name type="scientific">Vagococcus humatus</name>
    <dbReference type="NCBI Taxonomy" id="1889241"/>
    <lineage>
        <taxon>Bacteria</taxon>
        <taxon>Bacillati</taxon>
        <taxon>Bacillota</taxon>
        <taxon>Bacilli</taxon>
        <taxon>Lactobacillales</taxon>
        <taxon>Enterococcaceae</taxon>
        <taxon>Vagococcus</taxon>
    </lineage>
</organism>
<dbReference type="GO" id="GO:0018104">
    <property type="term" value="P:peptidoglycan-protein cross-linking"/>
    <property type="evidence" value="ECO:0007669"/>
    <property type="project" value="TreeGrafter"/>
</dbReference>
<sequence length="474" mass="52585">MVANIGLTRRVDMKKTKRGWLFGLLAFILIIGCVYVYQVAFFNDHFFPKTVANGVSLDKLTVAEAEKKLVANADNDTFTLLDNDNIWKSIPKKDLGITANYTVGLNKIIHKQNAFAWIPTYFNQRKYVLMDASLNEEKLNNTLQTVRTDLEKLNETRTVTQNASIKKEGDTFQIIPEVVGNNLEIDTLIKDLTAALKTGKKSQIQLENYQVKPTVLENDSSLTKSIEKINKIVNQSVTYSIAGETITVPKEQLADWIDYDNEKNQVALNQEKVTNYVAALGADYNTSTNPTTFKSTKRGEVSVPAGTLSWTIQTTEETAALTADILKGEGVSRTPITQGSTTPDKPLIGNTYVEVDRQNQHMYLYKNGALVLDTDIVTGKPTTPTPLGVFYIWSKERNSTLRGTNDDGSPYASPVDYWMPIDWTGVGIHDSPWQSAYGGSRWQTHGSHGCINTPPAKAGQLFNAVEVGTPVIVF</sequence>
<feature type="active site" description="Proton donor/acceptor" evidence="6">
    <location>
        <position position="429"/>
    </location>
</feature>
<keyword evidence="7" id="KW-0812">Transmembrane</keyword>
<proteinExistence type="predicted"/>
<dbReference type="EMBL" id="PXZH01000008">
    <property type="protein sequence ID" value="RST88567.1"/>
    <property type="molecule type" value="Genomic_DNA"/>
</dbReference>
<keyword evidence="2" id="KW-0808">Transferase</keyword>
<dbReference type="InterPro" id="IPR022029">
    <property type="entry name" value="YoaR-like_PG-bd"/>
</dbReference>
<evidence type="ECO:0000259" key="8">
    <source>
        <dbReference type="PROSITE" id="PS52029"/>
    </source>
</evidence>
<reference evidence="9 10" key="1">
    <citation type="submission" date="2018-03" db="EMBL/GenBank/DDBJ databases">
        <authorList>
            <person name="Gulvik C.A."/>
        </authorList>
    </citation>
    <scope>NUCLEOTIDE SEQUENCE [LARGE SCALE GENOMIC DNA]</scope>
    <source>
        <strain evidence="9 10">JCM 31581</strain>
    </source>
</reference>
<dbReference type="PANTHER" id="PTHR30582">
    <property type="entry name" value="L,D-TRANSPEPTIDASE"/>
    <property type="match status" value="1"/>
</dbReference>
<evidence type="ECO:0000256" key="3">
    <source>
        <dbReference type="ARBA" id="ARBA00022960"/>
    </source>
</evidence>
<evidence type="ECO:0000256" key="7">
    <source>
        <dbReference type="SAM" id="Phobius"/>
    </source>
</evidence>
<dbReference type="GO" id="GO:0005576">
    <property type="term" value="C:extracellular region"/>
    <property type="evidence" value="ECO:0007669"/>
    <property type="project" value="TreeGrafter"/>
</dbReference>
<evidence type="ECO:0000313" key="9">
    <source>
        <dbReference type="EMBL" id="RST88567.1"/>
    </source>
</evidence>
<evidence type="ECO:0000313" key="10">
    <source>
        <dbReference type="Proteomes" id="UP000277864"/>
    </source>
</evidence>
<dbReference type="GO" id="GO:0008360">
    <property type="term" value="P:regulation of cell shape"/>
    <property type="evidence" value="ECO:0007669"/>
    <property type="project" value="UniProtKB-UniRule"/>
</dbReference>
<dbReference type="OrthoDB" id="3176960at2"/>
<dbReference type="GO" id="GO:0071555">
    <property type="term" value="P:cell wall organization"/>
    <property type="evidence" value="ECO:0007669"/>
    <property type="project" value="UniProtKB-UniRule"/>
</dbReference>
<dbReference type="InterPro" id="IPR038063">
    <property type="entry name" value="Transpep_catalytic_dom"/>
</dbReference>
<dbReference type="GO" id="GO:0071972">
    <property type="term" value="F:peptidoglycan L,D-transpeptidase activity"/>
    <property type="evidence" value="ECO:0007669"/>
    <property type="project" value="TreeGrafter"/>
</dbReference>
<feature type="active site" description="Nucleophile" evidence="6">
    <location>
        <position position="450"/>
    </location>
</feature>
<dbReference type="Pfam" id="PF03734">
    <property type="entry name" value="YkuD"/>
    <property type="match status" value="1"/>
</dbReference>
<dbReference type="SUPFAM" id="SSF143985">
    <property type="entry name" value="L,D-transpeptidase pre-catalytic domain-like"/>
    <property type="match status" value="1"/>
</dbReference>